<organism evidence="11 12">
    <name type="scientific">Rhipicephalus sanguineus</name>
    <name type="common">Brown dog tick</name>
    <name type="synonym">Ixodes sanguineus</name>
    <dbReference type="NCBI Taxonomy" id="34632"/>
    <lineage>
        <taxon>Eukaryota</taxon>
        <taxon>Metazoa</taxon>
        <taxon>Ecdysozoa</taxon>
        <taxon>Arthropoda</taxon>
        <taxon>Chelicerata</taxon>
        <taxon>Arachnida</taxon>
        <taxon>Acari</taxon>
        <taxon>Parasitiformes</taxon>
        <taxon>Ixodida</taxon>
        <taxon>Ixodoidea</taxon>
        <taxon>Ixodidae</taxon>
        <taxon>Rhipicephalinae</taxon>
        <taxon>Rhipicephalus</taxon>
        <taxon>Rhipicephalus</taxon>
    </lineage>
</organism>
<evidence type="ECO:0000256" key="3">
    <source>
        <dbReference type="ARBA" id="ARBA00022670"/>
    </source>
</evidence>
<feature type="region of interest" description="Disordered" evidence="8">
    <location>
        <begin position="146"/>
        <end position="206"/>
    </location>
</feature>
<evidence type="ECO:0000256" key="5">
    <source>
        <dbReference type="ARBA" id="ARBA00022801"/>
    </source>
</evidence>
<dbReference type="AlphaFoldDB" id="A0A9D4SYN9"/>
<evidence type="ECO:0000313" key="12">
    <source>
        <dbReference type="Proteomes" id="UP000821837"/>
    </source>
</evidence>
<dbReference type="GO" id="GO:0005886">
    <property type="term" value="C:plasma membrane"/>
    <property type="evidence" value="ECO:0007669"/>
    <property type="project" value="TreeGrafter"/>
</dbReference>
<dbReference type="Pfam" id="PF05649">
    <property type="entry name" value="Peptidase_M13_N"/>
    <property type="match status" value="1"/>
</dbReference>
<dbReference type="Pfam" id="PF01431">
    <property type="entry name" value="Peptidase_M13"/>
    <property type="match status" value="1"/>
</dbReference>
<dbReference type="InterPro" id="IPR042089">
    <property type="entry name" value="Peptidase_M13_dom_2"/>
</dbReference>
<reference evidence="11" key="2">
    <citation type="submission" date="2021-09" db="EMBL/GenBank/DDBJ databases">
        <authorList>
            <person name="Jia N."/>
            <person name="Wang J."/>
            <person name="Shi W."/>
            <person name="Du L."/>
            <person name="Sun Y."/>
            <person name="Zhan W."/>
            <person name="Jiang J."/>
            <person name="Wang Q."/>
            <person name="Zhang B."/>
            <person name="Ji P."/>
            <person name="Sakyi L.B."/>
            <person name="Cui X."/>
            <person name="Yuan T."/>
            <person name="Jiang B."/>
            <person name="Yang W."/>
            <person name="Lam T.T.-Y."/>
            <person name="Chang Q."/>
            <person name="Ding S."/>
            <person name="Wang X."/>
            <person name="Zhu J."/>
            <person name="Ruan X."/>
            <person name="Zhao L."/>
            <person name="Wei J."/>
            <person name="Que T."/>
            <person name="Du C."/>
            <person name="Cheng J."/>
            <person name="Dai P."/>
            <person name="Han X."/>
            <person name="Huang E."/>
            <person name="Gao Y."/>
            <person name="Liu J."/>
            <person name="Shao H."/>
            <person name="Ye R."/>
            <person name="Li L."/>
            <person name="Wei W."/>
            <person name="Wang X."/>
            <person name="Wang C."/>
            <person name="Huo Q."/>
            <person name="Li W."/>
            <person name="Guo W."/>
            <person name="Chen H."/>
            <person name="Chen S."/>
            <person name="Zhou L."/>
            <person name="Zhou L."/>
            <person name="Ni X."/>
            <person name="Tian J."/>
            <person name="Zhou Y."/>
            <person name="Sheng Y."/>
            <person name="Liu T."/>
            <person name="Pan Y."/>
            <person name="Xia L."/>
            <person name="Li J."/>
            <person name="Zhao F."/>
            <person name="Cao W."/>
        </authorList>
    </citation>
    <scope>NUCLEOTIDE SEQUENCE</scope>
    <source>
        <strain evidence="11">Rsan-2018</strain>
        <tissue evidence="11">Larvae</tissue>
    </source>
</reference>
<gene>
    <name evidence="11" type="ORF">HPB52_016039</name>
</gene>
<dbReference type="Gene3D" id="1.10.1380.10">
    <property type="entry name" value="Neutral endopeptidase , domain2"/>
    <property type="match status" value="1"/>
</dbReference>
<keyword evidence="7" id="KW-0482">Metalloprotease</keyword>
<dbReference type="VEuPathDB" id="VectorBase:RSAN_028698"/>
<dbReference type="SUPFAM" id="SSF55486">
    <property type="entry name" value="Metalloproteases ('zincins'), catalytic domain"/>
    <property type="match status" value="2"/>
</dbReference>
<dbReference type="PANTHER" id="PTHR11733">
    <property type="entry name" value="ZINC METALLOPROTEASE FAMILY M13 NEPRILYSIN-RELATED"/>
    <property type="match status" value="1"/>
</dbReference>
<feature type="domain" description="Peptidase M13 C-terminal" evidence="9">
    <location>
        <begin position="837"/>
        <end position="973"/>
    </location>
</feature>
<dbReference type="GO" id="GO:0004222">
    <property type="term" value="F:metalloendopeptidase activity"/>
    <property type="evidence" value="ECO:0007669"/>
    <property type="project" value="InterPro"/>
</dbReference>
<feature type="domain" description="Peptidase M13 N-terminal" evidence="10">
    <location>
        <begin position="238"/>
        <end position="661"/>
    </location>
</feature>
<dbReference type="InterPro" id="IPR000718">
    <property type="entry name" value="Peptidase_M13"/>
</dbReference>
<dbReference type="Gene3D" id="3.40.390.10">
    <property type="entry name" value="Collagenase (Catalytic Domain)"/>
    <property type="match status" value="2"/>
</dbReference>
<accession>A0A9D4SYN9</accession>
<dbReference type="PROSITE" id="PS51885">
    <property type="entry name" value="NEPRILYSIN"/>
    <property type="match status" value="1"/>
</dbReference>
<name>A0A9D4SYN9_RHISA</name>
<dbReference type="PANTHER" id="PTHR11733:SF241">
    <property type="entry name" value="GH26575P-RELATED"/>
    <property type="match status" value="1"/>
</dbReference>
<evidence type="ECO:0000256" key="4">
    <source>
        <dbReference type="ARBA" id="ARBA00022723"/>
    </source>
</evidence>
<keyword evidence="6" id="KW-0862">Zinc</keyword>
<keyword evidence="4" id="KW-0479">Metal-binding</keyword>
<dbReference type="EMBL" id="JABSTV010001250">
    <property type="protein sequence ID" value="KAH7957200.1"/>
    <property type="molecule type" value="Genomic_DNA"/>
</dbReference>
<evidence type="ECO:0000256" key="6">
    <source>
        <dbReference type="ARBA" id="ARBA00022833"/>
    </source>
</evidence>
<dbReference type="InterPro" id="IPR024079">
    <property type="entry name" value="MetalloPept_cat_dom_sf"/>
</dbReference>
<evidence type="ECO:0000313" key="11">
    <source>
        <dbReference type="EMBL" id="KAH7957200.1"/>
    </source>
</evidence>
<dbReference type="Proteomes" id="UP000821837">
    <property type="component" value="Unassembled WGS sequence"/>
</dbReference>
<keyword evidence="12" id="KW-1185">Reference proteome</keyword>
<reference evidence="11" key="1">
    <citation type="journal article" date="2020" name="Cell">
        <title>Large-Scale Comparative Analyses of Tick Genomes Elucidate Their Genetic Diversity and Vector Capacities.</title>
        <authorList>
            <consortium name="Tick Genome and Microbiome Consortium (TIGMIC)"/>
            <person name="Jia N."/>
            <person name="Wang J."/>
            <person name="Shi W."/>
            <person name="Du L."/>
            <person name="Sun Y."/>
            <person name="Zhan W."/>
            <person name="Jiang J.F."/>
            <person name="Wang Q."/>
            <person name="Zhang B."/>
            <person name="Ji P."/>
            <person name="Bell-Sakyi L."/>
            <person name="Cui X.M."/>
            <person name="Yuan T.T."/>
            <person name="Jiang B.G."/>
            <person name="Yang W.F."/>
            <person name="Lam T.T."/>
            <person name="Chang Q.C."/>
            <person name="Ding S.J."/>
            <person name="Wang X.J."/>
            <person name="Zhu J.G."/>
            <person name="Ruan X.D."/>
            <person name="Zhao L."/>
            <person name="Wei J.T."/>
            <person name="Ye R.Z."/>
            <person name="Que T.C."/>
            <person name="Du C.H."/>
            <person name="Zhou Y.H."/>
            <person name="Cheng J.X."/>
            <person name="Dai P.F."/>
            <person name="Guo W.B."/>
            <person name="Han X.H."/>
            <person name="Huang E.J."/>
            <person name="Li L.F."/>
            <person name="Wei W."/>
            <person name="Gao Y.C."/>
            <person name="Liu J.Z."/>
            <person name="Shao H.Z."/>
            <person name="Wang X."/>
            <person name="Wang C.C."/>
            <person name="Yang T.C."/>
            <person name="Huo Q.B."/>
            <person name="Li W."/>
            <person name="Chen H.Y."/>
            <person name="Chen S.E."/>
            <person name="Zhou L.G."/>
            <person name="Ni X.B."/>
            <person name="Tian J.H."/>
            <person name="Sheng Y."/>
            <person name="Liu T."/>
            <person name="Pan Y.S."/>
            <person name="Xia L.Y."/>
            <person name="Li J."/>
            <person name="Zhao F."/>
            <person name="Cao W.C."/>
        </authorList>
    </citation>
    <scope>NUCLEOTIDE SEQUENCE</scope>
    <source>
        <strain evidence="11">Rsan-2018</strain>
    </source>
</reference>
<evidence type="ECO:0000256" key="7">
    <source>
        <dbReference type="ARBA" id="ARBA00023049"/>
    </source>
</evidence>
<proteinExistence type="inferred from homology"/>
<dbReference type="GO" id="GO:0046872">
    <property type="term" value="F:metal ion binding"/>
    <property type="evidence" value="ECO:0007669"/>
    <property type="project" value="UniProtKB-KW"/>
</dbReference>
<evidence type="ECO:0000259" key="9">
    <source>
        <dbReference type="Pfam" id="PF01431"/>
    </source>
</evidence>
<dbReference type="InterPro" id="IPR008753">
    <property type="entry name" value="Peptidase_M13_N"/>
</dbReference>
<evidence type="ECO:0000256" key="1">
    <source>
        <dbReference type="ARBA" id="ARBA00001947"/>
    </source>
</evidence>
<dbReference type="InterPro" id="IPR018497">
    <property type="entry name" value="Peptidase_M13_C"/>
</dbReference>
<comment type="similarity">
    <text evidence="2">Belongs to the peptidase M13 family.</text>
</comment>
<sequence length="974" mass="107075">MSGKPLVLMGIKERCECGATHTGISIGDESGGILVIGTKQKGNWAFAGVNRAVKATKRMSHAMAEEEALCPERAGEPPRKPSTFSEHVSAAIGSRSYLWTVTAIAGILVVSSMMATSSRRDASGAVPQLAAHGHRLSVADADTNLAAPLSDNSEGHRSDVGQRMNPRRSESLVRSGAGRVRKGGPRRSGASAKDRQQDAAGAGTGEPEYIRQVEGCRSTMCRWQGEYLRGKLDETIDPCMDFYSYACPSRWFHQDTLAAMPYRVYAAGQLMYRLENMFHEFHQAEASADVSSRNASFMSRAADFFLRCVSKERSREQWPELEALFRHYGLESYPYRASNEGSPSPTLPNLTRVVGMLDRELGLAAIFQPSLTTARRRKQAKSAVLFIDAPESTPSIRLKDVLGKVDKDYLLRKILAGFALLKPTSRKLKQEAAQVLAVDEELSAVIQMRNGATFAGHAPVSSISAETPGSGRFLNGALISVRSLAKDYGNEAWSWDEYAQILLGDIALGENASTQQRVLVQVDSPDQVKKLASLLGNHEATAMLNYVAFSLAVFLSPALPHGGIAQELLTLSHGEHVPQVPEELQSCVHLLARTYRYGTLSLARHAVSRDTSEGNSYKYEGDMRALVDGAREQVSALLRNHTEGMTSAELWTALQRLDTLRVVFLGEPEDRVEHLSRYYGASIADITAGLSLARARGYPTATALFSESSKKVTTSNISSRLMAVPTLLEEYVIRQNATNALYWNNPERAEENLETRWPPLRVKPRADYFEARNTLFISPSLVSFLSAMLIGLDPLVVPVLGSDVVRALLSVVVSSQQSWDVATTGQQGSAVRAASTSRRREEATRCLSEQYANLTGDRKSSTRSRDLFFDSAVVEPLFELYRTYLAKYPELRDGPNIAELPGKNSFELFFVNYAVAHCEHAPRSVDLSASTDADRALSPATRLNVALMNSKAFAEVFHCKEDDVMNPRNRCQVW</sequence>
<protein>
    <submittedName>
        <fullName evidence="11">Uncharacterized protein</fullName>
    </submittedName>
</protein>
<keyword evidence="5" id="KW-0378">Hydrolase</keyword>
<keyword evidence="3" id="KW-0645">Protease</keyword>
<comment type="caution">
    <text evidence="11">The sequence shown here is derived from an EMBL/GenBank/DDBJ whole genome shotgun (WGS) entry which is preliminary data.</text>
</comment>
<dbReference type="GO" id="GO:0016485">
    <property type="term" value="P:protein processing"/>
    <property type="evidence" value="ECO:0007669"/>
    <property type="project" value="TreeGrafter"/>
</dbReference>
<evidence type="ECO:0000259" key="10">
    <source>
        <dbReference type="Pfam" id="PF05649"/>
    </source>
</evidence>
<evidence type="ECO:0000256" key="8">
    <source>
        <dbReference type="SAM" id="MobiDB-lite"/>
    </source>
</evidence>
<comment type="cofactor">
    <cofactor evidence="1">
        <name>Zn(2+)</name>
        <dbReference type="ChEBI" id="CHEBI:29105"/>
    </cofactor>
</comment>
<evidence type="ECO:0000256" key="2">
    <source>
        <dbReference type="ARBA" id="ARBA00007357"/>
    </source>
</evidence>
<dbReference type="VEuPathDB" id="VectorBase:RSAN_043564"/>